<proteinExistence type="predicted"/>
<feature type="domain" description="PDZ" evidence="2">
    <location>
        <begin position="84"/>
        <end position="133"/>
    </location>
</feature>
<keyword evidence="4" id="KW-1185">Reference proteome</keyword>
<dbReference type="Gene3D" id="2.30.42.10">
    <property type="match status" value="3"/>
</dbReference>
<evidence type="ECO:0000313" key="3">
    <source>
        <dbReference type="EMBL" id="PIK35016.1"/>
    </source>
</evidence>
<dbReference type="CDD" id="cd00136">
    <property type="entry name" value="PDZ_canonical"/>
    <property type="match status" value="1"/>
</dbReference>
<dbReference type="OrthoDB" id="42382at2759"/>
<feature type="compositionally biased region" description="Basic and acidic residues" evidence="1">
    <location>
        <begin position="432"/>
        <end position="446"/>
    </location>
</feature>
<feature type="compositionally biased region" description="Basic and acidic residues" evidence="1">
    <location>
        <begin position="636"/>
        <end position="649"/>
    </location>
</feature>
<dbReference type="AlphaFoldDB" id="A0A2G8JGY6"/>
<dbReference type="PROSITE" id="PS50106">
    <property type="entry name" value="PDZ"/>
    <property type="match status" value="3"/>
</dbReference>
<feature type="region of interest" description="Disordered" evidence="1">
    <location>
        <begin position="408"/>
        <end position="446"/>
    </location>
</feature>
<feature type="region of interest" description="Disordered" evidence="1">
    <location>
        <begin position="631"/>
        <end position="658"/>
    </location>
</feature>
<evidence type="ECO:0000256" key="1">
    <source>
        <dbReference type="SAM" id="MobiDB-lite"/>
    </source>
</evidence>
<dbReference type="SMART" id="SM00228">
    <property type="entry name" value="PDZ"/>
    <property type="match status" value="3"/>
</dbReference>
<dbReference type="SUPFAM" id="SSF50156">
    <property type="entry name" value="PDZ domain-like"/>
    <property type="match status" value="3"/>
</dbReference>
<organism evidence="3 4">
    <name type="scientific">Stichopus japonicus</name>
    <name type="common">Sea cucumber</name>
    <dbReference type="NCBI Taxonomy" id="307972"/>
    <lineage>
        <taxon>Eukaryota</taxon>
        <taxon>Metazoa</taxon>
        <taxon>Echinodermata</taxon>
        <taxon>Eleutherozoa</taxon>
        <taxon>Echinozoa</taxon>
        <taxon>Holothuroidea</taxon>
        <taxon>Aspidochirotacea</taxon>
        <taxon>Aspidochirotida</taxon>
        <taxon>Stichopodidae</taxon>
        <taxon>Apostichopus</taxon>
    </lineage>
</organism>
<dbReference type="STRING" id="307972.A0A2G8JGY6"/>
<feature type="region of interest" description="Disordered" evidence="1">
    <location>
        <begin position="366"/>
        <end position="396"/>
    </location>
</feature>
<feature type="domain" description="PDZ" evidence="2">
    <location>
        <begin position="533"/>
        <end position="626"/>
    </location>
</feature>
<evidence type="ECO:0000259" key="2">
    <source>
        <dbReference type="PROSITE" id="PS50106"/>
    </source>
</evidence>
<comment type="caution">
    <text evidence="3">The sequence shown here is derived from an EMBL/GenBank/DDBJ whole genome shotgun (WGS) entry which is preliminary data.</text>
</comment>
<evidence type="ECO:0000313" key="4">
    <source>
        <dbReference type="Proteomes" id="UP000230750"/>
    </source>
</evidence>
<dbReference type="InterPro" id="IPR001478">
    <property type="entry name" value="PDZ"/>
</dbReference>
<dbReference type="InterPro" id="IPR036034">
    <property type="entry name" value="PDZ_sf"/>
</dbReference>
<feature type="region of interest" description="Disordered" evidence="1">
    <location>
        <begin position="711"/>
        <end position="735"/>
    </location>
</feature>
<dbReference type="Proteomes" id="UP000230750">
    <property type="component" value="Unassembled WGS sequence"/>
</dbReference>
<gene>
    <name evidence="3" type="ORF">BSL78_28156</name>
</gene>
<dbReference type="EMBL" id="MRZV01002009">
    <property type="protein sequence ID" value="PIK35016.1"/>
    <property type="molecule type" value="Genomic_DNA"/>
</dbReference>
<feature type="domain" description="PDZ" evidence="2">
    <location>
        <begin position="204"/>
        <end position="278"/>
    </location>
</feature>
<sequence length="735" mass="81912">MRSGTSGWYPFFKVGMRSSTSGWYPSVRLERDMVPQVGIHSVRLELGLVPQAGTYSVRLERDVVPQEKRSVDSDDEPAVKGPVEIALVKGGFGQGLGFNIVDGEELNLGRKGIFVRSLFPGGPAATDGRLQEGFRVKFSIIASLFSFFVTASKEGLVTLTVVSKMETPSSNSIILPPPRRKRMKSQNSDDEFITPAVHRRIIIEVILNKEHEKSLGIAVICLPIPGKAHESGVYIHQLATATTSPARRATKLCVGAQVLELNGQSLCNVETKDAQSLFGNLKPGQVQLKISRFISAEESRQELIKAQECALRLGNPPKDTPAKAPRELLFDWIKNGSLSPEVAGKRVAGSSSSINRDKTEEYLAIPREDKSEISSARGTQPHLRNRHGGQKQEGKRRAIVISASEELSLNFDEEEDDGKYPPSLPQRANLDPTEKRSGDIDDLRNRHVYDEVPFEPLDGTEYQTDMKLQSSKPHRTGNIHSRSNKRKARFGAEISHQFDEYLQNSLSEDEARGLDHGITDRLKQLSQGKFLMVLNLKRSPGEKLGMGLNIQHTKEGNSLTEGVFVKSIHRGGAAERVSGDNGERMQEGDEIVMANDLVLKKARYDSVVEHLSKLPDQFMFVVARQSVDNVSNSERLLPKEEEDLTRQSVDKVSNSESLLPKEEEQLWDKIERHLGVNFKCQREQEETKGREKVELNILWHQLESELLKLTPTFDSDDSNADSNDTSHSQITSRTG</sequence>
<accession>A0A2G8JGY6</accession>
<protein>
    <recommendedName>
        <fullName evidence="2">PDZ domain-containing protein</fullName>
    </recommendedName>
</protein>
<name>A0A2G8JGY6_STIJA</name>
<dbReference type="PANTHER" id="PTHR11324">
    <property type="entry name" value="IL16-RELATED"/>
    <property type="match status" value="1"/>
</dbReference>
<reference evidence="3 4" key="1">
    <citation type="journal article" date="2017" name="PLoS Biol.">
        <title>The sea cucumber genome provides insights into morphological evolution and visceral regeneration.</title>
        <authorList>
            <person name="Zhang X."/>
            <person name="Sun L."/>
            <person name="Yuan J."/>
            <person name="Sun Y."/>
            <person name="Gao Y."/>
            <person name="Zhang L."/>
            <person name="Li S."/>
            <person name="Dai H."/>
            <person name="Hamel J.F."/>
            <person name="Liu C."/>
            <person name="Yu Y."/>
            <person name="Liu S."/>
            <person name="Lin W."/>
            <person name="Guo K."/>
            <person name="Jin S."/>
            <person name="Xu P."/>
            <person name="Storey K.B."/>
            <person name="Huan P."/>
            <person name="Zhang T."/>
            <person name="Zhou Y."/>
            <person name="Zhang J."/>
            <person name="Lin C."/>
            <person name="Li X."/>
            <person name="Xing L."/>
            <person name="Huo D."/>
            <person name="Sun M."/>
            <person name="Wang L."/>
            <person name="Mercier A."/>
            <person name="Li F."/>
            <person name="Yang H."/>
            <person name="Xiang J."/>
        </authorList>
    </citation>
    <scope>NUCLEOTIDE SEQUENCE [LARGE SCALE GENOMIC DNA]</scope>
    <source>
        <strain evidence="3">Shaxun</strain>
        <tissue evidence="3">Muscle</tissue>
    </source>
</reference>
<dbReference type="PANTHER" id="PTHR11324:SF16">
    <property type="entry name" value="PDZ DOMAIN-CONTAINING PROTEIN 2"/>
    <property type="match status" value="1"/>
</dbReference>